<dbReference type="EMBL" id="AJ875026">
    <property type="protein sequence ID" value="CAI44158.1"/>
    <property type="molecule type" value="Genomic_DNA"/>
</dbReference>
<reference evidence="1 2" key="1">
    <citation type="journal article" date="2005" name="Virology">
        <title>A novel rudivirus, ARV1, of the hyperthermophilic archaeal genus Acidianus.</title>
        <authorList>
            <person name="Vestergaard G."/>
            <person name="Haring M."/>
            <person name="Peng X."/>
            <person name="Rachel R."/>
            <person name="Garrett R.A."/>
            <person name="Prangishvili D."/>
        </authorList>
    </citation>
    <scope>NUCLEOTIDE SEQUENCE</scope>
</reference>
<accession>Q50I32</accession>
<proteinExistence type="predicted"/>
<organism evidence="1 2">
    <name type="scientific">Acidianus rod-shaped virus 1</name>
    <dbReference type="NCBI Taxonomy" id="309181"/>
    <lineage>
        <taxon>Viruses</taxon>
        <taxon>Adnaviria</taxon>
        <taxon>Zilligvirae</taxon>
        <taxon>Taleaviricota</taxon>
        <taxon>Tokiviricetes</taxon>
        <taxon>Ligamenvirales</taxon>
        <taxon>Rudiviridae</taxon>
        <taxon>Itarudivirus</taxon>
        <taxon>Itarudivirus pozzuoliense</taxon>
        <taxon>Itarudivirus ARV1</taxon>
    </lineage>
</organism>
<dbReference type="Proteomes" id="UP000001777">
    <property type="component" value="Segment"/>
</dbReference>
<dbReference type="KEGG" id="vg:5729545"/>
<evidence type="ECO:0000313" key="1">
    <source>
        <dbReference type="EMBL" id="CAI44194.1"/>
    </source>
</evidence>
<keyword evidence="2" id="KW-1185">Reference proteome</keyword>
<protein>
    <submittedName>
        <fullName evidence="1">Uncharacterized protein</fullName>
    </submittedName>
</protein>
<dbReference type="GeneID" id="5729545"/>
<dbReference type="EMBL" id="AJ875026">
    <property type="protein sequence ID" value="CAI44194.1"/>
    <property type="molecule type" value="Genomic_DNA"/>
</dbReference>
<dbReference type="RefSeq" id="YP_001542620.1">
    <property type="nucleotide sequence ID" value="NC_009965.1"/>
</dbReference>
<name>Q50I32_9VIRU</name>
<dbReference type="KEGG" id="vg:5729547"/>
<sequence>MSRFTSGEIFLVGNIQFTPRLISKNSDYHGLEINMRVKNTRLVEIQNCG</sequence>
<dbReference type="GeneID" id="5729547"/>
<evidence type="ECO:0000313" key="2">
    <source>
        <dbReference type="Proteomes" id="UP000001777"/>
    </source>
</evidence>
<dbReference type="RefSeq" id="YP_001542656.1">
    <property type="nucleotide sequence ID" value="NC_009965.1"/>
</dbReference>